<keyword evidence="3" id="KW-1185">Reference proteome</keyword>
<evidence type="ECO:0000256" key="1">
    <source>
        <dbReference type="SAM" id="MobiDB-lite"/>
    </source>
</evidence>
<sequence>MWWGNGGRFYWARREASAEGIVVVFAWLSSREKPVRSYVNLYGSLGWNSLVCHCDFLTLFFPEKGTSLALGVLHELAKEVKNRQLPIVFSAFSGGPKGCMYKLFQIIEGKCEGQLDLGEYDLVRDCACGQIYDSSPVDFTSDLGTRFVLHPSVLRMSEPPRIVSWMAKMLASGLDTLFLRRFEEQRADYWQTLFSSTKMGPVLVLCSEDDELAPFSVIHNFVECLKEQGSDVKLIKWASSPHVGHYKHYPVDYQAAVSQLLSKAVICYSQRMQQLSDYQASGLGNSDDHASGSGDRPRKALAGTTEGLKGSTSCHSVDYRSPCSVELEAEDVGPGQDEKRGDWFHLEGPEAIAKILSDMYSPKTIESWDIMHNEPLRRRQRLPSPNKRGSLNDFRGMRRSKL</sequence>
<accession>A0A7I8KTX8</accession>
<dbReference type="Gene3D" id="3.40.50.1820">
    <property type="entry name" value="alpha/beta hydrolase"/>
    <property type="match status" value="1"/>
</dbReference>
<organism evidence="2 3">
    <name type="scientific">Spirodela intermedia</name>
    <name type="common">Intermediate duckweed</name>
    <dbReference type="NCBI Taxonomy" id="51605"/>
    <lineage>
        <taxon>Eukaryota</taxon>
        <taxon>Viridiplantae</taxon>
        <taxon>Streptophyta</taxon>
        <taxon>Embryophyta</taxon>
        <taxon>Tracheophyta</taxon>
        <taxon>Spermatophyta</taxon>
        <taxon>Magnoliopsida</taxon>
        <taxon>Liliopsida</taxon>
        <taxon>Araceae</taxon>
        <taxon>Lemnoideae</taxon>
        <taxon>Spirodela</taxon>
    </lineage>
</organism>
<evidence type="ECO:0000313" key="3">
    <source>
        <dbReference type="Proteomes" id="UP000663760"/>
    </source>
</evidence>
<name>A0A7I8KTX8_SPIIN</name>
<dbReference type="PANTHER" id="PTHR12265:SF0">
    <property type="entry name" value="EXPRESSED PROTEIN"/>
    <property type="match status" value="1"/>
</dbReference>
<dbReference type="SUPFAM" id="SSF53474">
    <property type="entry name" value="alpha/beta-Hydrolases"/>
    <property type="match status" value="1"/>
</dbReference>
<dbReference type="Proteomes" id="UP000663760">
    <property type="component" value="Chromosome 8"/>
</dbReference>
<dbReference type="EMBL" id="LR746271">
    <property type="protein sequence ID" value="CAA7400922.1"/>
    <property type="molecule type" value="Genomic_DNA"/>
</dbReference>
<dbReference type="OrthoDB" id="77878at2759"/>
<feature type="region of interest" description="Disordered" evidence="1">
    <location>
        <begin position="374"/>
        <end position="402"/>
    </location>
</feature>
<reference evidence="2" key="1">
    <citation type="submission" date="2020-02" db="EMBL/GenBank/DDBJ databases">
        <authorList>
            <person name="Scholz U."/>
            <person name="Mascher M."/>
            <person name="Fiebig A."/>
        </authorList>
    </citation>
    <scope>NUCLEOTIDE SEQUENCE</scope>
</reference>
<dbReference type="PANTHER" id="PTHR12265">
    <property type="entry name" value="TRANSMEMBRANE PROTEIN 53"/>
    <property type="match status" value="1"/>
</dbReference>
<dbReference type="AlphaFoldDB" id="A0A7I8KTX8"/>
<feature type="compositionally biased region" description="Basic and acidic residues" evidence="1">
    <location>
        <begin position="286"/>
        <end position="298"/>
    </location>
</feature>
<proteinExistence type="predicted"/>
<dbReference type="InterPro" id="IPR008547">
    <property type="entry name" value="DUF829_TMEM53"/>
</dbReference>
<protein>
    <submittedName>
        <fullName evidence="2">Uncharacterized protein</fullName>
    </submittedName>
</protein>
<evidence type="ECO:0000313" key="2">
    <source>
        <dbReference type="EMBL" id="CAA7400922.1"/>
    </source>
</evidence>
<gene>
    <name evidence="2" type="ORF">SI8410_08011600</name>
</gene>
<feature type="region of interest" description="Disordered" evidence="1">
    <location>
        <begin position="279"/>
        <end position="313"/>
    </location>
</feature>
<dbReference type="InterPro" id="IPR029058">
    <property type="entry name" value="AB_hydrolase_fold"/>
</dbReference>
<dbReference type="Pfam" id="PF05705">
    <property type="entry name" value="DUF829"/>
    <property type="match status" value="2"/>
</dbReference>